<organism evidence="1 2">
    <name type="scientific">Serendipita vermifera MAFF 305830</name>
    <dbReference type="NCBI Taxonomy" id="933852"/>
    <lineage>
        <taxon>Eukaryota</taxon>
        <taxon>Fungi</taxon>
        <taxon>Dikarya</taxon>
        <taxon>Basidiomycota</taxon>
        <taxon>Agaricomycotina</taxon>
        <taxon>Agaricomycetes</taxon>
        <taxon>Sebacinales</taxon>
        <taxon>Serendipitaceae</taxon>
        <taxon>Serendipita</taxon>
    </lineage>
</organism>
<dbReference type="OrthoDB" id="2367075at2759"/>
<reference evidence="1 2" key="1">
    <citation type="submission" date="2014-04" db="EMBL/GenBank/DDBJ databases">
        <authorList>
            <consortium name="DOE Joint Genome Institute"/>
            <person name="Kuo A."/>
            <person name="Zuccaro A."/>
            <person name="Kohler A."/>
            <person name="Nagy L.G."/>
            <person name="Floudas D."/>
            <person name="Copeland A."/>
            <person name="Barry K.W."/>
            <person name="Cichocki N."/>
            <person name="Veneault-Fourrey C."/>
            <person name="LaButti K."/>
            <person name="Lindquist E.A."/>
            <person name="Lipzen A."/>
            <person name="Lundell T."/>
            <person name="Morin E."/>
            <person name="Murat C."/>
            <person name="Sun H."/>
            <person name="Tunlid A."/>
            <person name="Henrissat B."/>
            <person name="Grigoriev I.V."/>
            <person name="Hibbett D.S."/>
            <person name="Martin F."/>
            <person name="Nordberg H.P."/>
            <person name="Cantor M.N."/>
            <person name="Hua S.X."/>
        </authorList>
    </citation>
    <scope>NUCLEOTIDE SEQUENCE [LARGE SCALE GENOMIC DNA]</scope>
    <source>
        <strain evidence="1 2">MAFF 305830</strain>
    </source>
</reference>
<dbReference type="EMBL" id="KN824287">
    <property type="protein sequence ID" value="KIM29683.1"/>
    <property type="molecule type" value="Genomic_DNA"/>
</dbReference>
<evidence type="ECO:0000313" key="1">
    <source>
        <dbReference type="EMBL" id="KIM29683.1"/>
    </source>
</evidence>
<reference evidence="2" key="2">
    <citation type="submission" date="2015-01" db="EMBL/GenBank/DDBJ databases">
        <title>Evolutionary Origins and Diversification of the Mycorrhizal Mutualists.</title>
        <authorList>
            <consortium name="DOE Joint Genome Institute"/>
            <consortium name="Mycorrhizal Genomics Consortium"/>
            <person name="Kohler A."/>
            <person name="Kuo A."/>
            <person name="Nagy L.G."/>
            <person name="Floudas D."/>
            <person name="Copeland A."/>
            <person name="Barry K.W."/>
            <person name="Cichocki N."/>
            <person name="Veneault-Fourrey C."/>
            <person name="LaButti K."/>
            <person name="Lindquist E.A."/>
            <person name="Lipzen A."/>
            <person name="Lundell T."/>
            <person name="Morin E."/>
            <person name="Murat C."/>
            <person name="Riley R."/>
            <person name="Ohm R."/>
            <person name="Sun H."/>
            <person name="Tunlid A."/>
            <person name="Henrissat B."/>
            <person name="Grigoriev I.V."/>
            <person name="Hibbett D.S."/>
            <person name="Martin F."/>
        </authorList>
    </citation>
    <scope>NUCLEOTIDE SEQUENCE [LARGE SCALE GENOMIC DNA]</scope>
    <source>
        <strain evidence="2">MAFF 305830</strain>
    </source>
</reference>
<sequence>MTRHPIDDTSNNSYTGDQLLLLLEIAHKYCMETVENRLLMILLKDSTAVGLVNRIVASRIVGSTKIYHDALKRMIYSRAEPTELQAQQIGLEALYSMFMAVLRQLKATEAAQKGAAAAQKEAEDKLKLFSNRKCKFCSTFTNWECDQCNMVQTPNVVRKRKG</sequence>
<dbReference type="HOGENOM" id="CLU_1636434_0_0_1"/>
<keyword evidence="2" id="KW-1185">Reference proteome</keyword>
<proteinExistence type="predicted"/>
<gene>
    <name evidence="1" type="ORF">M408DRAFT_105899</name>
</gene>
<name>A0A0C2WU60_SERVB</name>
<dbReference type="AlphaFoldDB" id="A0A0C2WU60"/>
<protein>
    <submittedName>
        <fullName evidence="1">Uncharacterized protein</fullName>
    </submittedName>
</protein>
<accession>A0A0C2WU60</accession>
<dbReference type="Proteomes" id="UP000054097">
    <property type="component" value="Unassembled WGS sequence"/>
</dbReference>
<evidence type="ECO:0000313" key="2">
    <source>
        <dbReference type="Proteomes" id="UP000054097"/>
    </source>
</evidence>